<comment type="caution">
    <text evidence="2">The sequence shown here is derived from an EMBL/GenBank/DDBJ whole genome shotgun (WGS) entry which is preliminary data.</text>
</comment>
<protein>
    <submittedName>
        <fullName evidence="2">Uncharacterized protein</fullName>
    </submittedName>
</protein>
<keyword evidence="1" id="KW-0812">Transmembrane</keyword>
<proteinExistence type="predicted"/>
<evidence type="ECO:0000313" key="2">
    <source>
        <dbReference type="EMBL" id="KAK1761587.1"/>
    </source>
</evidence>
<evidence type="ECO:0000256" key="1">
    <source>
        <dbReference type="SAM" id="Phobius"/>
    </source>
</evidence>
<evidence type="ECO:0000313" key="3">
    <source>
        <dbReference type="Proteomes" id="UP001239445"/>
    </source>
</evidence>
<reference evidence="2" key="1">
    <citation type="submission" date="2023-06" db="EMBL/GenBank/DDBJ databases">
        <title>Genome-scale phylogeny and comparative genomics of the fungal order Sordariales.</title>
        <authorList>
            <consortium name="Lawrence Berkeley National Laboratory"/>
            <person name="Hensen N."/>
            <person name="Bonometti L."/>
            <person name="Westerberg I."/>
            <person name="Brannstrom I.O."/>
            <person name="Guillou S."/>
            <person name="Cros-Aarteil S."/>
            <person name="Calhoun S."/>
            <person name="Haridas S."/>
            <person name="Kuo A."/>
            <person name="Mondo S."/>
            <person name="Pangilinan J."/>
            <person name="Riley R."/>
            <person name="Labutti K."/>
            <person name="Andreopoulos B."/>
            <person name="Lipzen A."/>
            <person name="Chen C."/>
            <person name="Yanf M."/>
            <person name="Daum C."/>
            <person name="Ng V."/>
            <person name="Clum A."/>
            <person name="Steindorff A."/>
            <person name="Ohm R."/>
            <person name="Martin F."/>
            <person name="Silar P."/>
            <person name="Natvig D."/>
            <person name="Lalanne C."/>
            <person name="Gautier V."/>
            <person name="Ament-Velasquez S.L."/>
            <person name="Kruys A."/>
            <person name="Hutchinson M.I."/>
            <person name="Powell A.J."/>
            <person name="Barry K."/>
            <person name="Miller A.N."/>
            <person name="Grigoriev I.V."/>
            <person name="Debuchy R."/>
            <person name="Gladieux P."/>
            <person name="Thoren M.H."/>
            <person name="Johannesson H."/>
        </authorList>
    </citation>
    <scope>NUCLEOTIDE SEQUENCE</scope>
    <source>
        <strain evidence="2">PSN4</strain>
    </source>
</reference>
<accession>A0AAJ0BRB2</accession>
<sequence length="391" mass="43413">MELGHLPAQPSQEFKEKLERAIWGPLDGTTADPATPDGSPPLDCFFKYCQSEVREPALGSVVSAMAILRTKSDKSRHDLNTLVDNPALIDLCLRLMLMTGCSSRGMGGAVFRRRWMDHETPAEYLARILPQNSTQSSTHGQINGSQALSLDKLTADYLKRYASVEVEWTDHVTDHLLLLKGSDWKKVYIFAHPAFLLRSIEVLSQTRDHPGSSGAAGTSKVSDLFAQSLPQGCLPLSLLQETLLTLEILFPPVGDSRSQRLLATDVEKENLDPMLLRTVQFHASTSDDADDVQKLTDVHSLYDQFPFWGARLHVLWQEAEEPTPTSFIGRLGDRKKSPRFMWWCGLMAILVAIMFGIVSTVLAAAQVWISYCSWMGDANVLWCGLKEGHGG</sequence>
<keyword evidence="1" id="KW-0472">Membrane</keyword>
<feature type="transmembrane region" description="Helical" evidence="1">
    <location>
        <begin position="340"/>
        <end position="369"/>
    </location>
</feature>
<dbReference type="EMBL" id="MU839827">
    <property type="protein sequence ID" value="KAK1761587.1"/>
    <property type="molecule type" value="Genomic_DNA"/>
</dbReference>
<keyword evidence="1" id="KW-1133">Transmembrane helix</keyword>
<dbReference type="AlphaFoldDB" id="A0AAJ0BRB2"/>
<name>A0AAJ0BRB2_9PEZI</name>
<keyword evidence="3" id="KW-1185">Reference proteome</keyword>
<organism evidence="2 3">
    <name type="scientific">Echria macrotheca</name>
    <dbReference type="NCBI Taxonomy" id="438768"/>
    <lineage>
        <taxon>Eukaryota</taxon>
        <taxon>Fungi</taxon>
        <taxon>Dikarya</taxon>
        <taxon>Ascomycota</taxon>
        <taxon>Pezizomycotina</taxon>
        <taxon>Sordariomycetes</taxon>
        <taxon>Sordariomycetidae</taxon>
        <taxon>Sordariales</taxon>
        <taxon>Schizotheciaceae</taxon>
        <taxon>Echria</taxon>
    </lineage>
</organism>
<gene>
    <name evidence="2" type="ORF">QBC47DRAFT_409585</name>
</gene>
<dbReference type="Proteomes" id="UP001239445">
    <property type="component" value="Unassembled WGS sequence"/>
</dbReference>